<dbReference type="AlphaFoldDB" id="A0A133Y4K8"/>
<dbReference type="InterPro" id="IPR006132">
    <property type="entry name" value="Asp/Orn_carbamoyltranf_P-bd"/>
</dbReference>
<dbReference type="GO" id="GO:0016597">
    <property type="term" value="F:amino acid binding"/>
    <property type="evidence" value="ECO:0007669"/>
    <property type="project" value="InterPro"/>
</dbReference>
<name>A0A133Y4K8_9LACT</name>
<dbReference type="HAMAP" id="MF_00001">
    <property type="entry name" value="Asp_carb_tr"/>
    <property type="match status" value="1"/>
</dbReference>
<feature type="binding site" evidence="7">
    <location>
        <position position="271"/>
    </location>
    <ligand>
        <name>carbamoyl phosphate</name>
        <dbReference type="ChEBI" id="CHEBI:58228"/>
    </ligand>
</feature>
<dbReference type="NCBIfam" id="TIGR00670">
    <property type="entry name" value="asp_carb_tr"/>
    <property type="match status" value="1"/>
</dbReference>
<keyword evidence="4 7" id="KW-0665">Pyrimidine biosynthesis</keyword>
<evidence type="ECO:0000256" key="7">
    <source>
        <dbReference type="HAMAP-Rule" id="MF_00001"/>
    </source>
</evidence>
<gene>
    <name evidence="7" type="primary">pyrB</name>
    <name evidence="10" type="ORF">HMPREF3187_00160</name>
</gene>
<dbReference type="STRING" id="87541.AWM71_06420"/>
<comment type="caution">
    <text evidence="10">The sequence shown here is derived from an EMBL/GenBank/DDBJ whole genome shotgun (WGS) entry which is preliminary data.</text>
</comment>
<accession>A0A133Y4K8</accession>
<dbReference type="PRINTS" id="PR00101">
    <property type="entry name" value="ATCASE"/>
</dbReference>
<feature type="binding site" evidence="7">
    <location>
        <position position="86"/>
    </location>
    <ligand>
        <name>L-aspartate</name>
        <dbReference type="ChEBI" id="CHEBI:29991"/>
    </ligand>
</feature>
<comment type="subunit">
    <text evidence="7">Heterododecamer (2C3:3R2) of six catalytic PyrB chains organized as two trimers (C3), and six regulatory PyrI chains organized as three dimers (R2).</text>
</comment>
<evidence type="ECO:0000259" key="9">
    <source>
        <dbReference type="Pfam" id="PF02729"/>
    </source>
</evidence>
<dbReference type="Proteomes" id="UP000070422">
    <property type="component" value="Unassembled WGS sequence"/>
</dbReference>
<feature type="domain" description="Aspartate/ornithine carbamoyltransferase carbamoyl-P binding" evidence="9">
    <location>
        <begin position="12"/>
        <end position="154"/>
    </location>
</feature>
<keyword evidence="3 7" id="KW-0808">Transferase</keyword>
<evidence type="ECO:0000256" key="2">
    <source>
        <dbReference type="ARBA" id="ARBA00008896"/>
    </source>
</evidence>
<feature type="binding site" evidence="7">
    <location>
        <position position="108"/>
    </location>
    <ligand>
        <name>carbamoyl phosphate</name>
        <dbReference type="ChEBI" id="CHEBI:58228"/>
    </ligand>
</feature>
<dbReference type="FunFam" id="3.40.50.1370:FF:000011">
    <property type="entry name" value="Aspartate carbamoyltransferase"/>
    <property type="match status" value="1"/>
</dbReference>
<reference evidence="10 11" key="1">
    <citation type="submission" date="2016-01" db="EMBL/GenBank/DDBJ databases">
        <authorList>
            <person name="Oliw E.H."/>
        </authorList>
    </citation>
    <scope>NUCLEOTIDE SEQUENCE [LARGE SCALE GENOMIC DNA]</scope>
    <source>
        <strain evidence="10 11">KA00635</strain>
    </source>
</reference>
<feature type="binding site" evidence="7">
    <location>
        <position position="144"/>
    </location>
    <ligand>
        <name>carbamoyl phosphate</name>
        <dbReference type="ChEBI" id="CHEBI:58228"/>
    </ligand>
</feature>
<feature type="binding site" evidence="7">
    <location>
        <position position="59"/>
    </location>
    <ligand>
        <name>carbamoyl phosphate</name>
        <dbReference type="ChEBI" id="CHEBI:58228"/>
    </ligand>
</feature>
<dbReference type="NCBIfam" id="NF002032">
    <property type="entry name" value="PRK00856.1"/>
    <property type="match status" value="1"/>
</dbReference>
<feature type="domain" description="Aspartate/ornithine carbamoyltransferase Asp/Orn-binding" evidence="8">
    <location>
        <begin position="160"/>
        <end position="307"/>
    </location>
</feature>
<evidence type="ECO:0000256" key="5">
    <source>
        <dbReference type="ARBA" id="ARBA00043884"/>
    </source>
</evidence>
<evidence type="ECO:0000256" key="6">
    <source>
        <dbReference type="ARBA" id="ARBA00048859"/>
    </source>
</evidence>
<organism evidence="10 11">
    <name type="scientific">Aerococcus christensenii</name>
    <dbReference type="NCBI Taxonomy" id="87541"/>
    <lineage>
        <taxon>Bacteria</taxon>
        <taxon>Bacillati</taxon>
        <taxon>Bacillota</taxon>
        <taxon>Bacilli</taxon>
        <taxon>Lactobacillales</taxon>
        <taxon>Aerococcaceae</taxon>
        <taxon>Aerococcus</taxon>
    </lineage>
</organism>
<sequence length="312" mass="35338">MKRPQEEANMEHLLTVETLTNEDVMVLLNRAFELKKGVKVKQQDDIYAVNLFYENSTRTRTSFEKAEYALGYQVLPFEVATSSVQKGESLYDTVITMEAIGAKVAVIRHSENAYYQPLLAQLQEKGHSIHLVNGGDGSGQHPTQCLLDLMTIYEEFGHFEGLKVAIIGDIRNSRVARSNAHLLTQLGASVFFSGPDYWFDESLLIYGPYKPEEELLKDMDVVMLLRVQHERHSEGEDQALFTKEAYHEAYGINQKRYAEMKKTAIIMHPGPINRGVELASELVEAPKSRFYRQIQNGVYVRMAVLEAVCGGK</sequence>
<comment type="function">
    <text evidence="5 7">Catalyzes the condensation of carbamoyl phosphate and aspartate to form carbamoyl aspartate and inorganic phosphate, the committed step in the de novo pyrimidine nucleotide biosynthesis pathway.</text>
</comment>
<protein>
    <recommendedName>
        <fullName evidence="7">Aspartate carbamoyltransferase</fullName>
        <ecNumber evidence="7">2.1.3.2</ecNumber>
    </recommendedName>
    <alternativeName>
        <fullName evidence="7">Aspartate transcarbamylase</fullName>
        <shortName evidence="7">ATCase</shortName>
    </alternativeName>
</protein>
<dbReference type="PRINTS" id="PR00100">
    <property type="entry name" value="AOTCASE"/>
</dbReference>
<evidence type="ECO:0000313" key="11">
    <source>
        <dbReference type="Proteomes" id="UP000070422"/>
    </source>
</evidence>
<evidence type="ECO:0000256" key="1">
    <source>
        <dbReference type="ARBA" id="ARBA00004852"/>
    </source>
</evidence>
<dbReference type="UniPathway" id="UPA00070">
    <property type="reaction ID" value="UER00116"/>
</dbReference>
<dbReference type="Pfam" id="PF02729">
    <property type="entry name" value="OTCace_N"/>
    <property type="match status" value="1"/>
</dbReference>
<evidence type="ECO:0000259" key="8">
    <source>
        <dbReference type="Pfam" id="PF00185"/>
    </source>
</evidence>
<proteinExistence type="inferred from homology"/>
<dbReference type="GO" id="GO:0006207">
    <property type="term" value="P:'de novo' pyrimidine nucleobase biosynthetic process"/>
    <property type="evidence" value="ECO:0007669"/>
    <property type="project" value="InterPro"/>
</dbReference>
<dbReference type="SUPFAM" id="SSF53671">
    <property type="entry name" value="Aspartate/ornithine carbamoyltransferase"/>
    <property type="match status" value="1"/>
</dbReference>
<dbReference type="GO" id="GO:0044205">
    <property type="term" value="P:'de novo' UMP biosynthetic process"/>
    <property type="evidence" value="ECO:0007669"/>
    <property type="project" value="UniProtKB-UniRule"/>
</dbReference>
<evidence type="ECO:0000256" key="3">
    <source>
        <dbReference type="ARBA" id="ARBA00022679"/>
    </source>
</evidence>
<dbReference type="PANTHER" id="PTHR45753:SF6">
    <property type="entry name" value="ASPARTATE CARBAMOYLTRANSFERASE"/>
    <property type="match status" value="1"/>
</dbReference>
<dbReference type="PANTHER" id="PTHR45753">
    <property type="entry name" value="ORNITHINE CARBAMOYLTRANSFERASE, MITOCHONDRIAL"/>
    <property type="match status" value="1"/>
</dbReference>
<comment type="pathway">
    <text evidence="1 7">Pyrimidine metabolism; UMP biosynthesis via de novo pathway; (S)-dihydroorotate from bicarbonate: step 2/3.</text>
</comment>
<dbReference type="InterPro" id="IPR002082">
    <property type="entry name" value="Asp_carbamoyltransf"/>
</dbReference>
<comment type="similarity">
    <text evidence="2 7">Belongs to the aspartate/ornithine carbamoyltransferase superfamily. ATCase family.</text>
</comment>
<dbReference type="EC" id="2.1.3.2" evidence="7"/>
<dbReference type="InterPro" id="IPR006130">
    <property type="entry name" value="Asp/Orn_carbamoylTrfase"/>
</dbReference>
<dbReference type="PATRIC" id="fig|87541.4.peg.159"/>
<feature type="binding site" evidence="7">
    <location>
        <position position="270"/>
    </location>
    <ligand>
        <name>carbamoyl phosphate</name>
        <dbReference type="ChEBI" id="CHEBI:58228"/>
    </ligand>
</feature>
<comment type="catalytic activity">
    <reaction evidence="6 7">
        <text>carbamoyl phosphate + L-aspartate = N-carbamoyl-L-aspartate + phosphate + H(+)</text>
        <dbReference type="Rhea" id="RHEA:20013"/>
        <dbReference type="ChEBI" id="CHEBI:15378"/>
        <dbReference type="ChEBI" id="CHEBI:29991"/>
        <dbReference type="ChEBI" id="CHEBI:32814"/>
        <dbReference type="ChEBI" id="CHEBI:43474"/>
        <dbReference type="ChEBI" id="CHEBI:58228"/>
        <dbReference type="EC" id="2.1.3.2"/>
    </reaction>
</comment>
<feature type="binding site" evidence="7">
    <location>
        <position position="226"/>
    </location>
    <ligand>
        <name>L-aspartate</name>
        <dbReference type="ChEBI" id="CHEBI:29991"/>
    </ligand>
</feature>
<feature type="binding site" evidence="7">
    <location>
        <position position="58"/>
    </location>
    <ligand>
        <name>carbamoyl phosphate</name>
        <dbReference type="ChEBI" id="CHEBI:58228"/>
    </ligand>
</feature>
<dbReference type="GO" id="GO:0004070">
    <property type="term" value="F:aspartate carbamoyltransferase activity"/>
    <property type="evidence" value="ECO:0007669"/>
    <property type="project" value="UniProtKB-UniRule"/>
</dbReference>
<dbReference type="GO" id="GO:0006520">
    <property type="term" value="P:amino acid metabolic process"/>
    <property type="evidence" value="ECO:0007669"/>
    <property type="project" value="InterPro"/>
</dbReference>
<dbReference type="EMBL" id="LSCQ01000012">
    <property type="protein sequence ID" value="KXB38097.1"/>
    <property type="molecule type" value="Genomic_DNA"/>
</dbReference>
<feature type="binding site" evidence="7">
    <location>
        <position position="141"/>
    </location>
    <ligand>
        <name>carbamoyl phosphate</name>
        <dbReference type="ChEBI" id="CHEBI:58228"/>
    </ligand>
</feature>
<dbReference type="InterPro" id="IPR006131">
    <property type="entry name" value="Asp_carbamoyltransf_Asp/Orn-bd"/>
</dbReference>
<dbReference type="GO" id="GO:0005829">
    <property type="term" value="C:cytosol"/>
    <property type="evidence" value="ECO:0007669"/>
    <property type="project" value="TreeGrafter"/>
</dbReference>
<dbReference type="PROSITE" id="PS00097">
    <property type="entry name" value="CARBAMOYLTRANSFERASE"/>
    <property type="match status" value="1"/>
</dbReference>
<evidence type="ECO:0000313" key="10">
    <source>
        <dbReference type="EMBL" id="KXB38097.1"/>
    </source>
</evidence>
<dbReference type="Pfam" id="PF00185">
    <property type="entry name" value="OTCace"/>
    <property type="match status" value="1"/>
</dbReference>
<dbReference type="Gene3D" id="3.40.50.1370">
    <property type="entry name" value="Aspartate/ornithine carbamoyltransferase"/>
    <property type="match status" value="2"/>
</dbReference>
<evidence type="ECO:0000256" key="4">
    <source>
        <dbReference type="ARBA" id="ARBA00022975"/>
    </source>
</evidence>
<feature type="binding site" evidence="7">
    <location>
        <position position="174"/>
    </location>
    <ligand>
        <name>L-aspartate</name>
        <dbReference type="ChEBI" id="CHEBI:29991"/>
    </ligand>
</feature>
<dbReference type="InterPro" id="IPR036901">
    <property type="entry name" value="Asp/Orn_carbamoylTrfase_sf"/>
</dbReference>